<dbReference type="AlphaFoldDB" id="F0ZNU3"/>
<evidence type="ECO:0000313" key="2">
    <source>
        <dbReference type="Proteomes" id="UP000001064"/>
    </source>
</evidence>
<dbReference type="EMBL" id="GL871099">
    <property type="protein sequence ID" value="EGC34399.1"/>
    <property type="molecule type" value="Genomic_DNA"/>
</dbReference>
<evidence type="ECO:0000313" key="1">
    <source>
        <dbReference type="EMBL" id="EGC34399.1"/>
    </source>
</evidence>
<organism evidence="1 2">
    <name type="scientific">Dictyostelium purpureum</name>
    <name type="common">Slime mold</name>
    <dbReference type="NCBI Taxonomy" id="5786"/>
    <lineage>
        <taxon>Eukaryota</taxon>
        <taxon>Amoebozoa</taxon>
        <taxon>Evosea</taxon>
        <taxon>Eumycetozoa</taxon>
        <taxon>Dictyostelia</taxon>
        <taxon>Dictyosteliales</taxon>
        <taxon>Dictyosteliaceae</taxon>
        <taxon>Dictyostelium</taxon>
    </lineage>
</organism>
<dbReference type="VEuPathDB" id="AmoebaDB:DICPUDRAFT_153410"/>
<dbReference type="RefSeq" id="XP_003289073.1">
    <property type="nucleotide sequence ID" value="XM_003289025.1"/>
</dbReference>
<dbReference type="InParanoid" id="F0ZNU3"/>
<dbReference type="KEGG" id="dpp:DICPUDRAFT_153410"/>
<feature type="non-terminal residue" evidence="1">
    <location>
        <position position="93"/>
    </location>
</feature>
<dbReference type="GeneID" id="10499922"/>
<protein>
    <submittedName>
        <fullName evidence="1">Uncharacterized protein</fullName>
    </submittedName>
</protein>
<name>F0ZNU3_DICPU</name>
<dbReference type="Proteomes" id="UP000001064">
    <property type="component" value="Unassembled WGS sequence"/>
</dbReference>
<accession>F0ZNU3</accession>
<keyword evidence="2" id="KW-1185">Reference proteome</keyword>
<dbReference type="OrthoDB" id="23317at2759"/>
<proteinExistence type="predicted"/>
<gene>
    <name evidence="1" type="ORF">DICPUDRAFT_153410</name>
</gene>
<sequence length="93" mass="10879">MESSLTKNISEIKLFKDYHILDSYIGKQLYYLYHSCSSSSENLKLLKDSIESFSSKDNENELILTFSILNSFQSFLVNKLQIDQELRDNNDNE</sequence>
<reference evidence="2" key="1">
    <citation type="journal article" date="2011" name="Genome Biol.">
        <title>Comparative genomics of the social amoebae Dictyostelium discoideum and Dictyostelium purpureum.</title>
        <authorList>
            <consortium name="US DOE Joint Genome Institute (JGI-PGF)"/>
            <person name="Sucgang R."/>
            <person name="Kuo A."/>
            <person name="Tian X."/>
            <person name="Salerno W."/>
            <person name="Parikh A."/>
            <person name="Feasley C.L."/>
            <person name="Dalin E."/>
            <person name="Tu H."/>
            <person name="Huang E."/>
            <person name="Barry K."/>
            <person name="Lindquist E."/>
            <person name="Shapiro H."/>
            <person name="Bruce D."/>
            <person name="Schmutz J."/>
            <person name="Salamov A."/>
            <person name="Fey P."/>
            <person name="Gaudet P."/>
            <person name="Anjard C."/>
            <person name="Babu M.M."/>
            <person name="Basu S."/>
            <person name="Bushmanova Y."/>
            <person name="van der Wel H."/>
            <person name="Katoh-Kurasawa M."/>
            <person name="Dinh C."/>
            <person name="Coutinho P.M."/>
            <person name="Saito T."/>
            <person name="Elias M."/>
            <person name="Schaap P."/>
            <person name="Kay R.R."/>
            <person name="Henrissat B."/>
            <person name="Eichinger L."/>
            <person name="Rivero F."/>
            <person name="Putnam N.H."/>
            <person name="West C.M."/>
            <person name="Loomis W.F."/>
            <person name="Chisholm R.L."/>
            <person name="Shaulsky G."/>
            <person name="Strassmann J.E."/>
            <person name="Queller D.C."/>
            <person name="Kuspa A."/>
            <person name="Grigoriev I.V."/>
        </authorList>
    </citation>
    <scope>NUCLEOTIDE SEQUENCE [LARGE SCALE GENOMIC DNA]</scope>
    <source>
        <strain evidence="2">QSDP1</strain>
    </source>
</reference>